<feature type="compositionally biased region" description="Basic and acidic residues" evidence="3">
    <location>
        <begin position="410"/>
        <end position="423"/>
    </location>
</feature>
<feature type="region of interest" description="Disordered" evidence="3">
    <location>
        <begin position="353"/>
        <end position="520"/>
    </location>
</feature>
<dbReference type="eggNOG" id="KOG4269">
    <property type="taxonomic scope" value="Eukaryota"/>
</dbReference>
<dbReference type="Pfam" id="PF00787">
    <property type="entry name" value="PX"/>
    <property type="match status" value="1"/>
</dbReference>
<dbReference type="Proteomes" id="UP000030669">
    <property type="component" value="Unassembled WGS sequence"/>
</dbReference>
<dbReference type="Gene3D" id="3.30.1520.10">
    <property type="entry name" value="Phox-like domain"/>
    <property type="match status" value="1"/>
</dbReference>
<feature type="compositionally biased region" description="Polar residues" evidence="3">
    <location>
        <begin position="235"/>
        <end position="244"/>
    </location>
</feature>
<dbReference type="OMA" id="HQMFSDL"/>
<feature type="compositionally biased region" description="Polar residues" evidence="3">
    <location>
        <begin position="296"/>
        <end position="321"/>
    </location>
</feature>
<dbReference type="Pfam" id="PF00169">
    <property type="entry name" value="PH"/>
    <property type="match status" value="1"/>
</dbReference>
<accession>S7Q8W0</accession>
<feature type="compositionally biased region" description="Low complexity" evidence="3">
    <location>
        <begin position="264"/>
        <end position="288"/>
    </location>
</feature>
<dbReference type="RefSeq" id="XP_007865153.1">
    <property type="nucleotide sequence ID" value="XM_007866962.1"/>
</dbReference>
<sequence>MANNIQTPSRDRLRPSDLTASVSSSTTSSQSINRMMASPSNATLHQGYSAVTLEAALAQHANAPQPHLAALEQILSERNTLSSQNAQLWKLIEKQRTAYNHVLKEVERLRSERDAYKSRLHGLGESTELLGKRDKEKHKTLKTSASNSKLRSVGEESDPKLSRNHSDDQVPQKPRAHKLSSTRSQEALRKPERSDENNAPPHTPTTPSRPQIIVPQGSSQPFPSSSGSPTDLPYASSTDPSPIQQPAEARVANTQPLQIPPRKSSMSASIMTSHSADIANSSSLSSHHPFSDRMNDASTSSLALNEPQPSVVSTAPQTTSPPVDALAPPARPFVGLSRESQISLPEEAKRYMASMASPATSPRVGAFGTPQEVRSESPSQLGPESGAAAGNRESSPLAQQEPFVNGKHSTAKEADDNADREFLDMGDDSASDVPPEDLRYRESPPGMPTAQPGPSQKARQPAPVVEDFPLPPGTRPPNGTGEASSQNRATPDSQSTSDTSSLQAAPGPLPPPITGPTFRALPLLPTDLPYTRVHVSHSSIRPNDRGKEVLSFVISVEPGRGKEPWKVEKLFSDVLMLDQRVRAGVGKSATKKIASLPDGKLWRDRAPVKADQRKAALENYLQSLINLPVKNKDEVIAFFTSDILRETKKPVAQPGYKEGYLTKRGKNFGGWKLRYFVLQGPVLEYYESRGGAHLGSITITGAQIGRQQQKTGVHSDSDAENEYRHAFLIIEAKKGPTGSSARHVLCAESDEERDNWVEVLVRYVMGSYDDSPGTAVSNGPMSGDMQMQNGPEPRPSTSSDYNITTSPVGRRPRGLSKDEIAKGPAVPLSQLPADASNAKLFQSVPPHVDEETTSSAPAGDVPISSSLPTTGSALDSASETLVPVGQRSNSEQGHYPDILEQRMGTARPGSATPDQQRQRDRNARRQSQYPPLAPVRASPNHSLDRDSPDRPASPESAAAQATPKADANGKMKISGPLNGAPIPEGFKFGGGKSGPDTTPSSSDRREKAKSRTFWGFGRPHAEKPNVPTYVPRAVFGVPIEEALDVAQIANLPAIAFRCIEYLQAKKADQEEGIYRLSGSSAEIKALKDRFNAEGDVDLLGSGEYWDLHAIAGLFKTYLRELPTSILTRDLHLKFLAVMDFVDPQERIDELSRLIAALPLPNYSLLRALTAHLILIVQNSSVNKMTMRNVGIVFSPTLAIPAGVFSLMLGEFNRVFNVNGDQTTPVEEAHEPTADAAMLEPPAGVSRRNSRQYADAAADQLLGLSASALQPPPEEGNSDAEEELSIHDESGTETTENEATVESFASNTSPQYREMVHEAPPEGPDSASSTIQARSRASNLAASRGLNIQTDARGRRHSRVMGLPRSPRPGGHSPHTPNQEPATSTPISPMHTPR</sequence>
<keyword evidence="2" id="KW-0175">Coiled coil</keyword>
<dbReference type="PANTHER" id="PTHR23176">
    <property type="entry name" value="RHO/RAC/CDC GTPASE-ACTIVATING PROTEIN"/>
    <property type="match status" value="1"/>
</dbReference>
<evidence type="ECO:0000259" key="5">
    <source>
        <dbReference type="PROSITE" id="PS50195"/>
    </source>
</evidence>
<dbReference type="FunFam" id="2.30.29.30:FF:000452">
    <property type="entry name" value="Rho GTPase activator (Bem3)"/>
    <property type="match status" value="1"/>
</dbReference>
<name>S7Q8W0_GLOTA</name>
<dbReference type="STRING" id="670483.S7Q8W0"/>
<evidence type="ECO:0000256" key="2">
    <source>
        <dbReference type="SAM" id="Coils"/>
    </source>
</evidence>
<dbReference type="CDD" id="cd13277">
    <property type="entry name" value="PH_Bem3"/>
    <property type="match status" value="1"/>
</dbReference>
<feature type="region of interest" description="Disordered" evidence="3">
    <location>
        <begin position="127"/>
        <end position="341"/>
    </location>
</feature>
<feature type="compositionally biased region" description="Low complexity" evidence="3">
    <location>
        <begin position="16"/>
        <end position="31"/>
    </location>
</feature>
<dbReference type="InterPro" id="IPR001683">
    <property type="entry name" value="PX_dom"/>
</dbReference>
<reference evidence="7 8" key="1">
    <citation type="journal article" date="2012" name="Science">
        <title>The Paleozoic origin of enzymatic lignin decomposition reconstructed from 31 fungal genomes.</title>
        <authorList>
            <person name="Floudas D."/>
            <person name="Binder M."/>
            <person name="Riley R."/>
            <person name="Barry K."/>
            <person name="Blanchette R.A."/>
            <person name="Henrissat B."/>
            <person name="Martinez A.T."/>
            <person name="Otillar R."/>
            <person name="Spatafora J.W."/>
            <person name="Yadav J.S."/>
            <person name="Aerts A."/>
            <person name="Benoit I."/>
            <person name="Boyd A."/>
            <person name="Carlson A."/>
            <person name="Copeland A."/>
            <person name="Coutinho P.M."/>
            <person name="de Vries R.P."/>
            <person name="Ferreira P."/>
            <person name="Findley K."/>
            <person name="Foster B."/>
            <person name="Gaskell J."/>
            <person name="Glotzer D."/>
            <person name="Gorecki P."/>
            <person name="Heitman J."/>
            <person name="Hesse C."/>
            <person name="Hori C."/>
            <person name="Igarashi K."/>
            <person name="Jurgens J.A."/>
            <person name="Kallen N."/>
            <person name="Kersten P."/>
            <person name="Kohler A."/>
            <person name="Kuees U."/>
            <person name="Kumar T.K.A."/>
            <person name="Kuo A."/>
            <person name="LaButti K."/>
            <person name="Larrondo L.F."/>
            <person name="Lindquist E."/>
            <person name="Ling A."/>
            <person name="Lombard V."/>
            <person name="Lucas S."/>
            <person name="Lundell T."/>
            <person name="Martin R."/>
            <person name="McLaughlin D.J."/>
            <person name="Morgenstern I."/>
            <person name="Morin E."/>
            <person name="Murat C."/>
            <person name="Nagy L.G."/>
            <person name="Nolan M."/>
            <person name="Ohm R.A."/>
            <person name="Patyshakuliyeva A."/>
            <person name="Rokas A."/>
            <person name="Ruiz-Duenas F.J."/>
            <person name="Sabat G."/>
            <person name="Salamov A."/>
            <person name="Samejima M."/>
            <person name="Schmutz J."/>
            <person name="Slot J.C."/>
            <person name="St John F."/>
            <person name="Stenlid J."/>
            <person name="Sun H."/>
            <person name="Sun S."/>
            <person name="Syed K."/>
            <person name="Tsang A."/>
            <person name="Wiebenga A."/>
            <person name="Young D."/>
            <person name="Pisabarro A."/>
            <person name="Eastwood D.C."/>
            <person name="Martin F."/>
            <person name="Cullen D."/>
            <person name="Grigoriev I.V."/>
            <person name="Hibbett D.S."/>
        </authorList>
    </citation>
    <scope>NUCLEOTIDE SEQUENCE [LARGE SCALE GENOMIC DNA]</scope>
    <source>
        <strain evidence="7 8">ATCC 11539</strain>
    </source>
</reference>
<dbReference type="GO" id="GO:0007165">
    <property type="term" value="P:signal transduction"/>
    <property type="evidence" value="ECO:0007669"/>
    <property type="project" value="InterPro"/>
</dbReference>
<dbReference type="GO" id="GO:0005737">
    <property type="term" value="C:cytoplasm"/>
    <property type="evidence" value="ECO:0007669"/>
    <property type="project" value="TreeGrafter"/>
</dbReference>
<dbReference type="EMBL" id="KB469300">
    <property type="protein sequence ID" value="EPQ56416.1"/>
    <property type="molecule type" value="Genomic_DNA"/>
</dbReference>
<feature type="region of interest" description="Disordered" evidence="3">
    <location>
        <begin position="1266"/>
        <end position="1393"/>
    </location>
</feature>
<feature type="compositionally biased region" description="Polar residues" evidence="3">
    <location>
        <begin position="481"/>
        <end position="491"/>
    </location>
</feature>
<dbReference type="OrthoDB" id="185175at2759"/>
<feature type="compositionally biased region" description="Polar residues" evidence="3">
    <location>
        <begin position="863"/>
        <end position="879"/>
    </location>
</feature>
<evidence type="ECO:0000313" key="7">
    <source>
        <dbReference type="EMBL" id="EPQ56416.1"/>
    </source>
</evidence>
<dbReference type="GeneID" id="19308491"/>
<dbReference type="SMART" id="SM00324">
    <property type="entry name" value="RhoGAP"/>
    <property type="match status" value="1"/>
</dbReference>
<dbReference type="Gene3D" id="2.30.29.30">
    <property type="entry name" value="Pleckstrin-homology domain (PH domain)/Phosphotyrosine-binding domain (PTB)"/>
    <property type="match status" value="1"/>
</dbReference>
<dbReference type="InterPro" id="IPR008936">
    <property type="entry name" value="Rho_GTPase_activation_prot"/>
</dbReference>
<dbReference type="PROSITE" id="PS50238">
    <property type="entry name" value="RHOGAP"/>
    <property type="match status" value="1"/>
</dbReference>
<protein>
    <submittedName>
        <fullName evidence="7">RhoGAP-domain-containing protein</fullName>
    </submittedName>
</protein>
<dbReference type="PROSITE" id="PS50003">
    <property type="entry name" value="PH_DOMAIN"/>
    <property type="match status" value="1"/>
</dbReference>
<feature type="compositionally biased region" description="Low complexity" evidence="3">
    <location>
        <begin position="492"/>
        <end position="506"/>
    </location>
</feature>
<feature type="domain" description="Rho-GAP" evidence="6">
    <location>
        <begin position="1037"/>
        <end position="1226"/>
    </location>
</feature>
<feature type="compositionally biased region" description="Low complexity" evidence="3">
    <location>
        <begin position="215"/>
        <end position="229"/>
    </location>
</feature>
<evidence type="ECO:0000259" key="6">
    <source>
        <dbReference type="PROSITE" id="PS50238"/>
    </source>
</evidence>
<dbReference type="InterPro" id="IPR036871">
    <property type="entry name" value="PX_dom_sf"/>
</dbReference>
<evidence type="ECO:0000259" key="4">
    <source>
        <dbReference type="PROSITE" id="PS50003"/>
    </source>
</evidence>
<feature type="compositionally biased region" description="Basic and acidic residues" evidence="3">
    <location>
        <begin position="152"/>
        <end position="170"/>
    </location>
</feature>
<dbReference type="SUPFAM" id="SSF48350">
    <property type="entry name" value="GTPase activation domain, GAP"/>
    <property type="match status" value="1"/>
</dbReference>
<feature type="region of interest" description="Disordered" evidence="3">
    <location>
        <begin position="846"/>
        <end position="1009"/>
    </location>
</feature>
<evidence type="ECO:0000256" key="1">
    <source>
        <dbReference type="ARBA" id="ARBA00022468"/>
    </source>
</evidence>
<evidence type="ECO:0000313" key="8">
    <source>
        <dbReference type="Proteomes" id="UP000030669"/>
    </source>
</evidence>
<organism evidence="7 8">
    <name type="scientific">Gloeophyllum trabeum (strain ATCC 11539 / FP-39264 / Madison 617)</name>
    <name type="common">Brown rot fungus</name>
    <dbReference type="NCBI Taxonomy" id="670483"/>
    <lineage>
        <taxon>Eukaryota</taxon>
        <taxon>Fungi</taxon>
        <taxon>Dikarya</taxon>
        <taxon>Basidiomycota</taxon>
        <taxon>Agaricomycotina</taxon>
        <taxon>Agaricomycetes</taxon>
        <taxon>Gloeophyllales</taxon>
        <taxon>Gloeophyllaceae</taxon>
        <taxon>Gloeophyllum</taxon>
    </lineage>
</organism>
<keyword evidence="1" id="KW-0343">GTPase activation</keyword>
<dbReference type="CDD" id="cd06093">
    <property type="entry name" value="PX_domain"/>
    <property type="match status" value="1"/>
</dbReference>
<dbReference type="GO" id="GO:0035091">
    <property type="term" value="F:phosphatidylinositol binding"/>
    <property type="evidence" value="ECO:0007669"/>
    <property type="project" value="InterPro"/>
</dbReference>
<dbReference type="KEGG" id="gtr:GLOTRDRAFT_75074"/>
<feature type="domain" description="PH" evidence="4">
    <location>
        <begin position="654"/>
        <end position="765"/>
    </location>
</feature>
<dbReference type="InterPro" id="IPR050729">
    <property type="entry name" value="Rho-GAP"/>
</dbReference>
<feature type="region of interest" description="Disordered" evidence="3">
    <location>
        <begin position="1228"/>
        <end position="1251"/>
    </location>
</feature>
<gene>
    <name evidence="7" type="ORF">GLOTRDRAFT_75074</name>
</gene>
<dbReference type="InterPro" id="IPR000198">
    <property type="entry name" value="RhoGAP_dom"/>
</dbReference>
<dbReference type="SMART" id="SM00233">
    <property type="entry name" value="PH"/>
    <property type="match status" value="1"/>
</dbReference>
<feature type="region of interest" description="Disordered" evidence="3">
    <location>
        <begin position="1"/>
        <end position="33"/>
    </location>
</feature>
<feature type="coiled-coil region" evidence="2">
    <location>
        <begin position="92"/>
        <end position="119"/>
    </location>
</feature>
<feature type="domain" description="PX" evidence="5">
    <location>
        <begin position="530"/>
        <end position="646"/>
    </location>
</feature>
<keyword evidence="8" id="KW-1185">Reference proteome</keyword>
<feature type="compositionally biased region" description="Basic and acidic residues" evidence="3">
    <location>
        <begin position="186"/>
        <end position="196"/>
    </location>
</feature>
<feature type="compositionally biased region" description="Polar residues" evidence="3">
    <location>
        <begin position="1374"/>
        <end position="1386"/>
    </location>
</feature>
<dbReference type="InterPro" id="IPR011993">
    <property type="entry name" value="PH-like_dom_sf"/>
</dbReference>
<feature type="compositionally biased region" description="Polar residues" evidence="3">
    <location>
        <begin position="774"/>
        <end position="807"/>
    </location>
</feature>
<evidence type="ECO:0000256" key="3">
    <source>
        <dbReference type="SAM" id="MobiDB-lite"/>
    </source>
</evidence>
<dbReference type="GO" id="GO:0005096">
    <property type="term" value="F:GTPase activator activity"/>
    <property type="evidence" value="ECO:0007669"/>
    <property type="project" value="UniProtKB-KW"/>
</dbReference>
<dbReference type="HOGENOM" id="CLU_001762_0_0_1"/>
<dbReference type="PROSITE" id="PS50195">
    <property type="entry name" value="PX"/>
    <property type="match status" value="1"/>
</dbReference>
<dbReference type="Pfam" id="PF00620">
    <property type="entry name" value="RhoGAP"/>
    <property type="match status" value="1"/>
</dbReference>
<feature type="compositionally biased region" description="Polar residues" evidence="3">
    <location>
        <begin position="1291"/>
        <end position="1310"/>
    </location>
</feature>
<dbReference type="PANTHER" id="PTHR23176:SF129">
    <property type="entry name" value="RHO GTPASE ACTIVATING PROTEIN AT 16F, ISOFORM E-RELATED"/>
    <property type="match status" value="1"/>
</dbReference>
<dbReference type="SUPFAM" id="SSF64268">
    <property type="entry name" value="PX domain"/>
    <property type="match status" value="1"/>
</dbReference>
<feature type="region of interest" description="Disordered" evidence="3">
    <location>
        <begin position="770"/>
        <end position="818"/>
    </location>
</feature>
<feature type="compositionally biased region" description="Low complexity" evidence="3">
    <location>
        <begin position="1332"/>
        <end position="1343"/>
    </location>
</feature>
<dbReference type="Gene3D" id="1.10.555.10">
    <property type="entry name" value="Rho GTPase activation protein"/>
    <property type="match status" value="1"/>
</dbReference>
<dbReference type="SUPFAM" id="SSF50729">
    <property type="entry name" value="PH domain-like"/>
    <property type="match status" value="1"/>
</dbReference>
<dbReference type="InterPro" id="IPR001849">
    <property type="entry name" value="PH_domain"/>
</dbReference>
<proteinExistence type="predicted"/>